<feature type="domain" description="PepSY" evidence="1">
    <location>
        <begin position="374"/>
        <end position="434"/>
    </location>
</feature>
<proteinExistence type="predicted"/>
<dbReference type="Pfam" id="PF03413">
    <property type="entry name" value="PepSY"/>
    <property type="match status" value="1"/>
</dbReference>
<name>A0A516KGG1_9BACI</name>
<evidence type="ECO:0000259" key="1">
    <source>
        <dbReference type="Pfam" id="PF03413"/>
    </source>
</evidence>
<protein>
    <submittedName>
        <fullName evidence="4">Germination protein YpeB</fullName>
    </submittedName>
</protein>
<evidence type="ECO:0000313" key="4">
    <source>
        <dbReference type="EMBL" id="QDP40481.1"/>
    </source>
</evidence>
<dbReference type="KEGG" id="aqt:FN924_09955"/>
<accession>A0A516KGG1</accession>
<evidence type="ECO:0000259" key="2">
    <source>
        <dbReference type="Pfam" id="PF14620"/>
    </source>
</evidence>
<keyword evidence="5" id="KW-1185">Reference proteome</keyword>
<dbReference type="OrthoDB" id="2372097at2"/>
<feature type="domain" description="Sporulation protein YpeB PepSY1 and PepSY2" evidence="2">
    <location>
        <begin position="180"/>
        <end position="369"/>
    </location>
</feature>
<dbReference type="Proteomes" id="UP000315215">
    <property type="component" value="Chromosome"/>
</dbReference>
<dbReference type="RefSeq" id="WP_143894097.1">
    <property type="nucleotide sequence ID" value="NZ_CP041666.1"/>
</dbReference>
<reference evidence="4 5" key="1">
    <citation type="submission" date="2019-07" db="EMBL/GenBank/DDBJ databases">
        <authorList>
            <person name="Li J."/>
        </authorList>
    </citation>
    <scope>NUCLEOTIDE SEQUENCE [LARGE SCALE GENOMIC DNA]</scope>
    <source>
        <strain evidence="4 5">TKL69</strain>
    </source>
</reference>
<evidence type="ECO:0000313" key="5">
    <source>
        <dbReference type="Proteomes" id="UP000315215"/>
    </source>
</evidence>
<organism evidence="4 5">
    <name type="scientific">Radiobacillus deserti</name>
    <dbReference type="NCBI Taxonomy" id="2594883"/>
    <lineage>
        <taxon>Bacteria</taxon>
        <taxon>Bacillati</taxon>
        <taxon>Bacillota</taxon>
        <taxon>Bacilli</taxon>
        <taxon>Bacillales</taxon>
        <taxon>Bacillaceae</taxon>
        <taxon>Radiobacillus</taxon>
    </lineage>
</organism>
<feature type="domain" description="Sporulation protein YpeB N-terminal" evidence="3">
    <location>
        <begin position="27"/>
        <end position="162"/>
    </location>
</feature>
<dbReference type="InterPro" id="IPR025711">
    <property type="entry name" value="PepSY"/>
</dbReference>
<evidence type="ECO:0000259" key="3">
    <source>
        <dbReference type="Pfam" id="PF20769"/>
    </source>
</evidence>
<dbReference type="InterPro" id="IPR048402">
    <property type="entry name" value="YpeB_N"/>
</dbReference>
<dbReference type="Pfam" id="PF20769">
    <property type="entry name" value="YPEB_N"/>
    <property type="match status" value="1"/>
</dbReference>
<dbReference type="Pfam" id="PF14620">
    <property type="entry name" value="YPEB_PepSY1-2"/>
    <property type="match status" value="1"/>
</dbReference>
<dbReference type="GO" id="GO:0009847">
    <property type="term" value="P:spore germination"/>
    <property type="evidence" value="ECO:0007669"/>
    <property type="project" value="InterPro"/>
</dbReference>
<gene>
    <name evidence="4" type="primary">ypeB</name>
    <name evidence="4" type="ORF">FN924_09955</name>
</gene>
<dbReference type="EMBL" id="CP041666">
    <property type="protein sequence ID" value="QDP40481.1"/>
    <property type="molecule type" value="Genomic_DNA"/>
</dbReference>
<dbReference type="NCBIfam" id="TIGR02889">
    <property type="entry name" value="spore_YpeB"/>
    <property type="match status" value="1"/>
</dbReference>
<sequence length="447" mass="50966">MLRWIGIAVLTVGLIATGVWGYQEHREKNAVLIQAENTYQRSFHDLSYHMDLLHDKIGTTLAMNSREQLSPQLAEIWRLTSEAQSDVGQLPLALLPFNKTEEFLAKVGTFSYRTAVRDLNNKPLSDEEVEQLKTLYEQSGNIEQELRKVQSLVLDNNLRWMDVQLALASSEQKADNTIIDGFKTVEETVKGFDEGNLGPMLTGVSSENHEYKYIQGNKISEKEAKQKARDIFGLKKDTEIRITKSGDGANVAMYSASYKENGKHGYLDLSVKGGHLLSYIVNRDIQKKKISLHEARQKAEKYLEGYGFENMQLFQSSQYDNVGVFNFLYTQDNVRMYPDSIQVKVGLDNGELLGLSSRNFYMNHQERKLSEPGITEEEAREKVNPNVKIQEAYLAVINNDMQEEVLVYEFLGVLGNETYRIFINANTGVEEKVEKLKTTELKFKDNV</sequence>
<dbReference type="AlphaFoldDB" id="A0A516KGG1"/>
<dbReference type="InterPro" id="IPR014239">
    <property type="entry name" value="YpeB_PepSY1-2"/>
</dbReference>